<feature type="domain" description="Wall-associated receptor kinase galacturonan-binding" evidence="5">
    <location>
        <begin position="49"/>
        <end position="108"/>
    </location>
</feature>
<evidence type="ECO:0000256" key="2">
    <source>
        <dbReference type="ARBA" id="ARBA00022729"/>
    </source>
</evidence>
<keyword evidence="2 4" id="KW-0732">Signal</keyword>
<organism evidence="6 7">
    <name type="scientific">Digitaria exilis</name>
    <dbReference type="NCBI Taxonomy" id="1010633"/>
    <lineage>
        <taxon>Eukaryota</taxon>
        <taxon>Viridiplantae</taxon>
        <taxon>Streptophyta</taxon>
        <taxon>Embryophyta</taxon>
        <taxon>Tracheophyta</taxon>
        <taxon>Spermatophyta</taxon>
        <taxon>Magnoliopsida</taxon>
        <taxon>Liliopsida</taxon>
        <taxon>Poales</taxon>
        <taxon>Poaceae</taxon>
        <taxon>PACMAD clade</taxon>
        <taxon>Panicoideae</taxon>
        <taxon>Panicodae</taxon>
        <taxon>Paniceae</taxon>
        <taxon>Anthephorinae</taxon>
        <taxon>Digitaria</taxon>
    </lineage>
</organism>
<evidence type="ECO:0000259" key="5">
    <source>
        <dbReference type="Pfam" id="PF13947"/>
    </source>
</evidence>
<accession>A0A835FR74</accession>
<dbReference type="GO" id="GO:0030247">
    <property type="term" value="F:polysaccharide binding"/>
    <property type="evidence" value="ECO:0007669"/>
    <property type="project" value="InterPro"/>
</dbReference>
<evidence type="ECO:0000256" key="4">
    <source>
        <dbReference type="SAM" id="SignalP"/>
    </source>
</evidence>
<evidence type="ECO:0000313" key="6">
    <source>
        <dbReference type="EMBL" id="KAF8769484.1"/>
    </source>
</evidence>
<feature type="chain" id="PRO_5032582013" description="Wall-associated receptor kinase galacturonan-binding domain-containing protein" evidence="4">
    <location>
        <begin position="30"/>
        <end position="508"/>
    </location>
</feature>
<dbReference type="PANTHER" id="PTHR33491">
    <property type="entry name" value="OSJNBA0016N04.9 PROTEIN"/>
    <property type="match status" value="1"/>
</dbReference>
<feature type="signal peptide" evidence="4">
    <location>
        <begin position="1"/>
        <end position="29"/>
    </location>
</feature>
<dbReference type="Proteomes" id="UP000636709">
    <property type="component" value="Unassembled WGS sequence"/>
</dbReference>
<feature type="region of interest" description="Disordered" evidence="3">
    <location>
        <begin position="428"/>
        <end position="455"/>
    </location>
</feature>
<dbReference type="AlphaFoldDB" id="A0A835FR74"/>
<keyword evidence="7" id="KW-1185">Reference proteome</keyword>
<comment type="subcellular location">
    <subcellularLocation>
        <location evidence="1">Membrane</location>
        <topology evidence="1">Single-pass membrane protein</topology>
    </subcellularLocation>
</comment>
<reference evidence="6" key="1">
    <citation type="submission" date="2020-07" db="EMBL/GenBank/DDBJ databases">
        <title>Genome sequence and genetic diversity analysis of an under-domesticated orphan crop, white fonio (Digitaria exilis).</title>
        <authorList>
            <person name="Bennetzen J.L."/>
            <person name="Chen S."/>
            <person name="Ma X."/>
            <person name="Wang X."/>
            <person name="Yssel A.E.J."/>
            <person name="Chaluvadi S.R."/>
            <person name="Johnson M."/>
            <person name="Gangashetty P."/>
            <person name="Hamidou F."/>
            <person name="Sanogo M.D."/>
            <person name="Zwaenepoel A."/>
            <person name="Wallace J."/>
            <person name="Van De Peer Y."/>
            <person name="Van Deynze A."/>
        </authorList>
    </citation>
    <scope>NUCLEOTIDE SEQUENCE</scope>
    <source>
        <tissue evidence="6">Leaves</tissue>
    </source>
</reference>
<dbReference type="GO" id="GO:0016020">
    <property type="term" value="C:membrane"/>
    <property type="evidence" value="ECO:0007669"/>
    <property type="project" value="UniProtKB-SubCell"/>
</dbReference>
<evidence type="ECO:0000313" key="7">
    <source>
        <dbReference type="Proteomes" id="UP000636709"/>
    </source>
</evidence>
<dbReference type="EMBL" id="JACEFO010000440">
    <property type="protein sequence ID" value="KAF8769484.1"/>
    <property type="molecule type" value="Genomic_DNA"/>
</dbReference>
<protein>
    <recommendedName>
        <fullName evidence="5">Wall-associated receptor kinase galacturonan-binding domain-containing protein</fullName>
    </recommendedName>
</protein>
<evidence type="ECO:0000256" key="1">
    <source>
        <dbReference type="ARBA" id="ARBA00004167"/>
    </source>
</evidence>
<sequence length="508" mass="52857">MSELTATTLPWKLLLLAAAALSVLAMALASPSQLPAVGQGPPVGLQANCTTICGDVIVPYPLGISVGCYLPGYNLTCNTSHNPPRLFLGTGALQVLSISLENSTVRVVGPDIPILESTGDGYVANGTWGGDEWGLRNGPYVLSEEYNELVVLGCQLSAELVIVDPNNGDIVINNCGSICGGAISIDQECQAPEKKQSRRCTRCSGFGCCQVPVPAGRSKYKVRVQSLDGDTNMPNSVFISEEGWFQTPYNYSNRPSSGIPAILAWAIVSDVLPFQSQPRDGNATCPTDLNTTSCHSSYGTCRYADRRGVGGGAGIAVAAPGSWAAARDASGAGSGCPPHVRTSRKDVRGLTRLPVVAAVFLRVLRQAACCPDRREREVSPLTGADRWWRKRGEREAVPGEREVTEGAAASSSLLGGRAADCRGSRAVGDGRVRAAGGGGGKSAGGSRGRAAGGGRRVAGGALDGDAMAPFPDPPQAPSPIPFRFVFHGRCGAAGTRESARLSRLTYAG</sequence>
<dbReference type="Pfam" id="PF13947">
    <property type="entry name" value="GUB_WAK_bind"/>
    <property type="match status" value="1"/>
</dbReference>
<comment type="caution">
    <text evidence="6">The sequence shown here is derived from an EMBL/GenBank/DDBJ whole genome shotgun (WGS) entry which is preliminary data.</text>
</comment>
<feature type="compositionally biased region" description="Gly residues" evidence="3">
    <location>
        <begin position="435"/>
        <end position="455"/>
    </location>
</feature>
<evidence type="ECO:0000256" key="3">
    <source>
        <dbReference type="SAM" id="MobiDB-lite"/>
    </source>
</evidence>
<proteinExistence type="predicted"/>
<gene>
    <name evidence="6" type="ORF">HU200_006518</name>
</gene>
<dbReference type="InterPro" id="IPR025287">
    <property type="entry name" value="WAK_GUB"/>
</dbReference>
<name>A0A835FR74_9POAL</name>